<feature type="transmembrane region" description="Helical" evidence="7">
    <location>
        <begin position="376"/>
        <end position="406"/>
    </location>
</feature>
<dbReference type="Pfam" id="PF02417">
    <property type="entry name" value="Chromate_transp"/>
    <property type="match status" value="2"/>
</dbReference>
<sequence length="407" mass="40472">MGADLTGRPVPWAVMRVLEVFTVFLRLGLSSFGGPVAHLGFFRAEFVQRRAWLSDAEYAELVAVANFLPGPSSSQVGLAVGLRRAGWAGAGAAWLGFTLPSALIMALLGTALLAGAADGAGWVQGVKLAAVAVVAQAVTGMWGVLVMDRVRAGLALGAAAALLVLPAWWPGAGGWGTLGVLGLCALIGWRTLTAPVTEGQALRVSVSRRAGAALLSLCAALAVIFAALSGLGGGWALLWATFRAGALVFGGGHVVLPLLEPAFVPNLLPHGAFVAGYGAANAMPGPLFTFASYLGAASAPPLGLGAGVGAALGTLGIFLPGALLMLGALPFWSALSGRAGARAALAGVNAGVVGLLLAALYTPVFTGAVRGPADVAAALVAYAALTAGRVPAWVVVPVSAALGLVLA</sequence>
<feature type="transmembrane region" description="Helical" evidence="7">
    <location>
        <begin position="306"/>
        <end position="332"/>
    </location>
</feature>
<evidence type="ECO:0000256" key="5">
    <source>
        <dbReference type="ARBA" id="ARBA00022989"/>
    </source>
</evidence>
<feature type="transmembrane region" description="Helical" evidence="7">
    <location>
        <begin position="271"/>
        <end position="294"/>
    </location>
</feature>
<comment type="caution">
    <text evidence="8">The sequence shown here is derived from an EMBL/GenBank/DDBJ whole genome shotgun (WGS) entry which is preliminary data.</text>
</comment>
<dbReference type="Proteomes" id="UP000604341">
    <property type="component" value="Unassembled WGS sequence"/>
</dbReference>
<accession>A0ABQ2FMK5</accession>
<feature type="transmembrane region" description="Helical" evidence="7">
    <location>
        <begin position="126"/>
        <end position="145"/>
    </location>
</feature>
<evidence type="ECO:0000256" key="7">
    <source>
        <dbReference type="SAM" id="Phobius"/>
    </source>
</evidence>
<feature type="transmembrane region" description="Helical" evidence="7">
    <location>
        <begin position="212"/>
        <end position="231"/>
    </location>
</feature>
<gene>
    <name evidence="8" type="ORF">GCM10010844_29710</name>
</gene>
<feature type="transmembrane region" description="Helical" evidence="7">
    <location>
        <begin position="175"/>
        <end position="192"/>
    </location>
</feature>
<evidence type="ECO:0000256" key="2">
    <source>
        <dbReference type="ARBA" id="ARBA00005262"/>
    </source>
</evidence>
<dbReference type="NCBIfam" id="TIGR00937">
    <property type="entry name" value="2A51"/>
    <property type="match status" value="1"/>
</dbReference>
<organism evidence="8 9">
    <name type="scientific">Deinococcus radiotolerans</name>
    <dbReference type="NCBI Taxonomy" id="1309407"/>
    <lineage>
        <taxon>Bacteria</taxon>
        <taxon>Thermotogati</taxon>
        <taxon>Deinococcota</taxon>
        <taxon>Deinococci</taxon>
        <taxon>Deinococcales</taxon>
        <taxon>Deinococcaceae</taxon>
        <taxon>Deinococcus</taxon>
    </lineage>
</organism>
<comment type="similarity">
    <text evidence="2">Belongs to the chromate ion transporter (CHR) (TC 2.A.51) family.</text>
</comment>
<dbReference type="InterPro" id="IPR014047">
    <property type="entry name" value="Chr_Tranpt_l_chain"/>
</dbReference>
<comment type="subcellular location">
    <subcellularLocation>
        <location evidence="1">Cell membrane</location>
        <topology evidence="1">Multi-pass membrane protein</topology>
    </subcellularLocation>
</comment>
<dbReference type="InterPro" id="IPR003370">
    <property type="entry name" value="Chromate_transpt"/>
</dbReference>
<evidence type="ECO:0000256" key="3">
    <source>
        <dbReference type="ARBA" id="ARBA00022475"/>
    </source>
</evidence>
<evidence type="ECO:0000256" key="4">
    <source>
        <dbReference type="ARBA" id="ARBA00022692"/>
    </source>
</evidence>
<reference evidence="9" key="1">
    <citation type="journal article" date="2019" name="Int. J. Syst. Evol. Microbiol.">
        <title>The Global Catalogue of Microorganisms (GCM) 10K type strain sequencing project: providing services to taxonomists for standard genome sequencing and annotation.</title>
        <authorList>
            <consortium name="The Broad Institute Genomics Platform"/>
            <consortium name="The Broad Institute Genome Sequencing Center for Infectious Disease"/>
            <person name="Wu L."/>
            <person name="Ma J."/>
        </authorList>
    </citation>
    <scope>NUCLEOTIDE SEQUENCE [LARGE SCALE GENOMIC DNA]</scope>
    <source>
        <strain evidence="9">JCM 19173</strain>
    </source>
</reference>
<dbReference type="EMBL" id="BMPE01000010">
    <property type="protein sequence ID" value="GGL09034.1"/>
    <property type="molecule type" value="Genomic_DNA"/>
</dbReference>
<keyword evidence="6 7" id="KW-0472">Membrane</keyword>
<feature type="transmembrane region" description="Helical" evidence="7">
    <location>
        <begin position="152"/>
        <end position="169"/>
    </location>
</feature>
<dbReference type="PIRSF" id="PIRSF004810">
    <property type="entry name" value="ChrA"/>
    <property type="match status" value="1"/>
</dbReference>
<evidence type="ECO:0000313" key="8">
    <source>
        <dbReference type="EMBL" id="GGL09034.1"/>
    </source>
</evidence>
<evidence type="ECO:0000256" key="6">
    <source>
        <dbReference type="ARBA" id="ARBA00023136"/>
    </source>
</evidence>
<dbReference type="PANTHER" id="PTHR33567">
    <property type="entry name" value="CHROMATE ION TRANSPORTER (EUROFUNG)"/>
    <property type="match status" value="1"/>
</dbReference>
<feature type="transmembrane region" description="Helical" evidence="7">
    <location>
        <begin position="92"/>
        <end position="114"/>
    </location>
</feature>
<feature type="transmembrane region" description="Helical" evidence="7">
    <location>
        <begin position="344"/>
        <end position="364"/>
    </location>
</feature>
<keyword evidence="5 7" id="KW-1133">Transmembrane helix</keyword>
<evidence type="ECO:0000313" key="9">
    <source>
        <dbReference type="Proteomes" id="UP000604341"/>
    </source>
</evidence>
<proteinExistence type="inferred from homology"/>
<keyword evidence="3" id="KW-1003">Cell membrane</keyword>
<dbReference type="PANTHER" id="PTHR33567:SF3">
    <property type="entry name" value="CHROMATE ION TRANSPORTER (EUROFUNG)"/>
    <property type="match status" value="1"/>
</dbReference>
<protein>
    <submittedName>
        <fullName evidence="8">Chromate transporter</fullName>
    </submittedName>
</protein>
<keyword evidence="9" id="KW-1185">Reference proteome</keyword>
<keyword evidence="4 7" id="KW-0812">Transmembrane</keyword>
<name>A0ABQ2FMK5_9DEIO</name>
<feature type="transmembrane region" description="Helical" evidence="7">
    <location>
        <begin position="237"/>
        <end position="259"/>
    </location>
</feature>
<evidence type="ECO:0000256" key="1">
    <source>
        <dbReference type="ARBA" id="ARBA00004651"/>
    </source>
</evidence>
<feature type="transmembrane region" description="Helical" evidence="7">
    <location>
        <begin position="20"/>
        <end position="42"/>
    </location>
</feature>